<dbReference type="GO" id="GO:0005737">
    <property type="term" value="C:cytoplasm"/>
    <property type="evidence" value="ECO:0007669"/>
    <property type="project" value="TreeGrafter"/>
</dbReference>
<reference evidence="6" key="1">
    <citation type="journal article" date="2017" name="Nat. Microbiol.">
        <title>Global analysis of biosynthetic gene clusters reveals vast potential of secondary metabolite production in Penicillium species.</title>
        <authorList>
            <person name="Nielsen J.C."/>
            <person name="Grijseels S."/>
            <person name="Prigent S."/>
            <person name="Ji B."/>
            <person name="Dainat J."/>
            <person name="Nielsen K.F."/>
            <person name="Frisvad J.C."/>
            <person name="Workman M."/>
            <person name="Nielsen J."/>
        </authorList>
    </citation>
    <scope>NUCLEOTIDE SEQUENCE [LARGE SCALE GENOMIC DNA]</scope>
    <source>
        <strain evidence="6">IBT 29486</strain>
    </source>
</reference>
<feature type="compositionally biased region" description="Low complexity" evidence="4">
    <location>
        <begin position="96"/>
        <end position="143"/>
    </location>
</feature>
<keyword evidence="2" id="KW-0677">Repeat</keyword>
<evidence type="ECO:0000256" key="4">
    <source>
        <dbReference type="SAM" id="MobiDB-lite"/>
    </source>
</evidence>
<feature type="compositionally biased region" description="Pro residues" evidence="4">
    <location>
        <begin position="62"/>
        <end position="95"/>
    </location>
</feature>
<dbReference type="InterPro" id="IPR018502">
    <property type="entry name" value="Annexin_repeat"/>
</dbReference>
<dbReference type="PRINTS" id="PR01813">
    <property type="entry name" value="ANNEXINFUNGI"/>
</dbReference>
<dbReference type="InterPro" id="IPR001464">
    <property type="entry name" value="Annexin"/>
</dbReference>
<sequence>MSYYPNQPPYGAPQYGQQGPPAGPPQGYQQPYGAPPPQGQYPPQQGQYPPQQGQYPPQQGHYPPPQQGHYPPPQQGHYGAPPPQGGQYGAPPPQPQGYHAPPAQPPYGQQPHGYAPQGQPPVGYGAPPQGSPSQPSPGYIPGQVAPGDFRSQADALRKAMKGFGTDEKALIAVLAPLDPLQMAAVRDTYSKHLGRDLFKDVKSETGGYFRDGLLAVLDGPLMHDVDNLHDAIDGAGTKEWLLNDILLGRSNADMNAIRTAYEMRHRRSLSKDVEGDLSFKTSTLFATVLRAARHEESTPINPQTIETDVRALQSKESTTEACVIFAQASNAELRAISQAFESRYRIPLEKHIKDEFSGHMEDALLLMLRSATDPAMRDAILLEECMSGMGTKDERLVVRVVRVHWDRNHKERVKRAYQHKYGKSLIDRVRGETSSDYQRLMVALLE</sequence>
<dbReference type="GO" id="GO:0005886">
    <property type="term" value="C:plasma membrane"/>
    <property type="evidence" value="ECO:0007669"/>
    <property type="project" value="TreeGrafter"/>
</dbReference>
<evidence type="ECO:0000313" key="5">
    <source>
        <dbReference type="EMBL" id="OQD99043.1"/>
    </source>
</evidence>
<dbReference type="InterPro" id="IPR009117">
    <property type="entry name" value="ANX14"/>
</dbReference>
<dbReference type="SUPFAM" id="SSF47874">
    <property type="entry name" value="Annexin"/>
    <property type="match status" value="1"/>
</dbReference>
<dbReference type="PROSITE" id="PS51897">
    <property type="entry name" value="ANNEXIN_2"/>
    <property type="match status" value="3"/>
</dbReference>
<comment type="caution">
    <text evidence="5">The sequence shown here is derived from an EMBL/GenBank/DDBJ whole genome shotgun (WGS) entry which is preliminary data.</text>
</comment>
<feature type="compositionally biased region" description="Pro residues" evidence="4">
    <location>
        <begin position="1"/>
        <end position="11"/>
    </location>
</feature>
<dbReference type="OrthoDB" id="37886at2759"/>
<dbReference type="GO" id="GO:0012506">
    <property type="term" value="C:vesicle membrane"/>
    <property type="evidence" value="ECO:0007669"/>
    <property type="project" value="TreeGrafter"/>
</dbReference>
<keyword evidence="3" id="KW-0041">Annexin</keyword>
<gene>
    <name evidence="5" type="ORF">PENVUL_c066G07187</name>
</gene>
<dbReference type="GO" id="GO:0005634">
    <property type="term" value="C:nucleus"/>
    <property type="evidence" value="ECO:0007669"/>
    <property type="project" value="TreeGrafter"/>
</dbReference>
<dbReference type="Pfam" id="PF00191">
    <property type="entry name" value="Annexin"/>
    <property type="match status" value="4"/>
</dbReference>
<organism evidence="5 6">
    <name type="scientific">Penicillium vulpinum</name>
    <dbReference type="NCBI Taxonomy" id="29845"/>
    <lineage>
        <taxon>Eukaryota</taxon>
        <taxon>Fungi</taxon>
        <taxon>Dikarya</taxon>
        <taxon>Ascomycota</taxon>
        <taxon>Pezizomycotina</taxon>
        <taxon>Eurotiomycetes</taxon>
        <taxon>Eurotiomycetidae</taxon>
        <taxon>Eurotiales</taxon>
        <taxon>Aspergillaceae</taxon>
        <taxon>Penicillium</taxon>
    </lineage>
</organism>
<feature type="region of interest" description="Disordered" evidence="4">
    <location>
        <begin position="1"/>
        <end position="147"/>
    </location>
</feature>
<proteinExistence type="inferred from homology"/>
<dbReference type="GO" id="GO:0005544">
    <property type="term" value="F:calcium-dependent phospholipid binding"/>
    <property type="evidence" value="ECO:0007669"/>
    <property type="project" value="InterPro"/>
</dbReference>
<dbReference type="STRING" id="29845.A0A1V6RCJ7"/>
<keyword evidence="6" id="KW-1185">Reference proteome</keyword>
<dbReference type="FunFam" id="1.10.220.10:FF:000005">
    <property type="entry name" value="Annexin"/>
    <property type="match status" value="1"/>
</dbReference>
<evidence type="ECO:0000256" key="1">
    <source>
        <dbReference type="ARBA" id="ARBA00007831"/>
    </source>
</evidence>
<evidence type="ECO:0000313" key="6">
    <source>
        <dbReference type="Proteomes" id="UP000191518"/>
    </source>
</evidence>
<feature type="compositionally biased region" description="Low complexity" evidence="4">
    <location>
        <begin position="12"/>
        <end position="32"/>
    </location>
</feature>
<dbReference type="GO" id="GO:0001786">
    <property type="term" value="F:phosphatidylserine binding"/>
    <property type="evidence" value="ECO:0007669"/>
    <property type="project" value="TreeGrafter"/>
</dbReference>
<evidence type="ECO:0000256" key="3">
    <source>
        <dbReference type="ARBA" id="ARBA00023216"/>
    </source>
</evidence>
<dbReference type="SMART" id="SM00335">
    <property type="entry name" value="ANX"/>
    <property type="match status" value="4"/>
</dbReference>
<evidence type="ECO:0000256" key="2">
    <source>
        <dbReference type="ARBA" id="ARBA00022737"/>
    </source>
</evidence>
<comment type="similarity">
    <text evidence="1">Belongs to the annexin family.</text>
</comment>
<dbReference type="PRINTS" id="PR00196">
    <property type="entry name" value="ANNEXIN"/>
</dbReference>
<dbReference type="Gene3D" id="1.10.220.10">
    <property type="entry name" value="Annexin"/>
    <property type="match status" value="4"/>
</dbReference>
<protein>
    <recommendedName>
        <fullName evidence="7">Annexin</fullName>
    </recommendedName>
</protein>
<dbReference type="EMBL" id="MDYP01000066">
    <property type="protein sequence ID" value="OQD99043.1"/>
    <property type="molecule type" value="Genomic_DNA"/>
</dbReference>
<dbReference type="PANTHER" id="PTHR10502">
    <property type="entry name" value="ANNEXIN"/>
    <property type="match status" value="1"/>
</dbReference>
<dbReference type="InterPro" id="IPR037104">
    <property type="entry name" value="Annexin_sf"/>
</dbReference>
<accession>A0A1V6RCJ7</accession>
<name>A0A1V6RCJ7_9EURO</name>
<dbReference type="GO" id="GO:0005509">
    <property type="term" value="F:calcium ion binding"/>
    <property type="evidence" value="ECO:0007669"/>
    <property type="project" value="InterPro"/>
</dbReference>
<dbReference type="Proteomes" id="UP000191518">
    <property type="component" value="Unassembled WGS sequence"/>
</dbReference>
<feature type="compositionally biased region" description="Low complexity" evidence="4">
    <location>
        <begin position="41"/>
        <end position="61"/>
    </location>
</feature>
<dbReference type="AlphaFoldDB" id="A0A1V6RCJ7"/>
<evidence type="ECO:0008006" key="7">
    <source>
        <dbReference type="Google" id="ProtNLM"/>
    </source>
</evidence>
<dbReference type="PANTHER" id="PTHR10502:SF102">
    <property type="entry name" value="ANNEXIN B11"/>
    <property type="match status" value="1"/>
</dbReference>